<proteinExistence type="predicted"/>
<evidence type="ECO:0000259" key="2">
    <source>
        <dbReference type="Pfam" id="PF03067"/>
    </source>
</evidence>
<comment type="caution">
    <text evidence="3">The sequence shown here is derived from an EMBL/GenBank/DDBJ whole genome shotgun (WGS) entry which is preliminary data.</text>
</comment>
<sequence>MQSVVLIMAFLFVALVQDARGHGRMIDPPGRSTMWRFNFQTPVNYDDHQLSCGGFGVQWTGNKGKCGVCGDPWGGPLDNEAGGKYATGTIAKTYKAGDTISVRVQITVNHGGWFEFRLCPNNDPQKRVTHSCLDRNLLTGPDGQNRYHINANDGITIYTVNLVLPRGLTCSQCVLQWKWNTATNWGCEVSGQCCQGCGPQEEFYSCADIAITSSTGSTSYSSLNVSPANANPAIDIGALNSGSGIGFTPINPPSSISCLGTQIFHSIQSNADDWCKSNCPGISCSPAYCTDACRVTK</sequence>
<dbReference type="Pfam" id="PF03067">
    <property type="entry name" value="LPMO_10"/>
    <property type="match status" value="1"/>
</dbReference>
<name>A0ABD3V721_SINWO</name>
<accession>A0ABD3V721</accession>
<evidence type="ECO:0000313" key="4">
    <source>
        <dbReference type="Proteomes" id="UP001634394"/>
    </source>
</evidence>
<feature type="chain" id="PRO_5044832947" description="Chitin-binding type-4 domain-containing protein" evidence="1">
    <location>
        <begin position="22"/>
        <end position="297"/>
    </location>
</feature>
<dbReference type="EMBL" id="JBJQND010000013">
    <property type="protein sequence ID" value="KAL3857406.1"/>
    <property type="molecule type" value="Genomic_DNA"/>
</dbReference>
<evidence type="ECO:0000313" key="3">
    <source>
        <dbReference type="EMBL" id="KAL3857406.1"/>
    </source>
</evidence>
<keyword evidence="1" id="KW-0732">Signal</keyword>
<reference evidence="3 4" key="1">
    <citation type="submission" date="2024-11" db="EMBL/GenBank/DDBJ databases">
        <title>Chromosome-level genome assembly of the freshwater bivalve Anodonta woodiana.</title>
        <authorList>
            <person name="Chen X."/>
        </authorList>
    </citation>
    <scope>NUCLEOTIDE SEQUENCE [LARGE SCALE GENOMIC DNA]</scope>
    <source>
        <strain evidence="3">MN2024</strain>
        <tissue evidence="3">Gills</tissue>
    </source>
</reference>
<protein>
    <recommendedName>
        <fullName evidence="2">Chitin-binding type-4 domain-containing protein</fullName>
    </recommendedName>
</protein>
<evidence type="ECO:0000256" key="1">
    <source>
        <dbReference type="SAM" id="SignalP"/>
    </source>
</evidence>
<dbReference type="AlphaFoldDB" id="A0ABD3V721"/>
<dbReference type="InterPro" id="IPR004302">
    <property type="entry name" value="Cellulose/chitin-bd_N"/>
</dbReference>
<dbReference type="Proteomes" id="UP001634394">
    <property type="component" value="Unassembled WGS sequence"/>
</dbReference>
<dbReference type="Gene3D" id="2.70.50.70">
    <property type="match status" value="1"/>
</dbReference>
<feature type="signal peptide" evidence="1">
    <location>
        <begin position="1"/>
        <end position="21"/>
    </location>
</feature>
<organism evidence="3 4">
    <name type="scientific">Sinanodonta woodiana</name>
    <name type="common">Chinese pond mussel</name>
    <name type="synonym">Anodonta woodiana</name>
    <dbReference type="NCBI Taxonomy" id="1069815"/>
    <lineage>
        <taxon>Eukaryota</taxon>
        <taxon>Metazoa</taxon>
        <taxon>Spiralia</taxon>
        <taxon>Lophotrochozoa</taxon>
        <taxon>Mollusca</taxon>
        <taxon>Bivalvia</taxon>
        <taxon>Autobranchia</taxon>
        <taxon>Heteroconchia</taxon>
        <taxon>Palaeoheterodonta</taxon>
        <taxon>Unionida</taxon>
        <taxon>Unionoidea</taxon>
        <taxon>Unionidae</taxon>
        <taxon>Unioninae</taxon>
        <taxon>Sinanodonta</taxon>
    </lineage>
</organism>
<gene>
    <name evidence="3" type="ORF">ACJMK2_012081</name>
</gene>
<keyword evidence="4" id="KW-1185">Reference proteome</keyword>
<feature type="domain" description="Chitin-binding type-4" evidence="2">
    <location>
        <begin position="22"/>
        <end position="209"/>
    </location>
</feature>